<comment type="subcellular location">
    <subcellularLocation>
        <location evidence="1">Membrane</location>
        <topology evidence="1">Single-pass type I membrane protein</topology>
    </subcellularLocation>
</comment>
<dbReference type="PANTHER" id="PTHR10166">
    <property type="entry name" value="VOLTAGE-DEPENDENT CALCIUM CHANNEL SUBUNIT ALPHA-2/DELTA-RELATED"/>
    <property type="match status" value="1"/>
</dbReference>
<name>A0AAV4Y481_CAEEX</name>
<sequence>MRVNNWALRFGKSIVGSSIQATCLQKITNNFLKLGATVEWVDATQMIEEMRTDRIREAAEYAATGPQHDKSTKFEYYYSKIDDGKEKNAYKVDSNDVILESKPHKSVRELELRPHCNFANAPVNFNRSSVHVPTNVYDEDPKVLNSIKWSEYLTLIFINNLAVDPSLNWQYFGSSTGFLRTFPATSWTKEGRDKPDLYDCRTRSWYVQAAASAKDIVILVDSSGSMTGIRKEIARNVVT</sequence>
<comment type="caution">
    <text evidence="9">The sequence shown here is derived from an EMBL/GenBank/DDBJ whole genome shotgun (WGS) entry which is preliminary data.</text>
</comment>
<feature type="non-terminal residue" evidence="9">
    <location>
        <position position="239"/>
    </location>
</feature>
<keyword evidence="10" id="KW-1185">Reference proteome</keyword>
<organism evidence="9 10">
    <name type="scientific">Caerostris extrusa</name>
    <name type="common">Bark spider</name>
    <name type="synonym">Caerostris bankana</name>
    <dbReference type="NCBI Taxonomy" id="172846"/>
    <lineage>
        <taxon>Eukaryota</taxon>
        <taxon>Metazoa</taxon>
        <taxon>Ecdysozoa</taxon>
        <taxon>Arthropoda</taxon>
        <taxon>Chelicerata</taxon>
        <taxon>Arachnida</taxon>
        <taxon>Araneae</taxon>
        <taxon>Araneomorphae</taxon>
        <taxon>Entelegynae</taxon>
        <taxon>Araneoidea</taxon>
        <taxon>Araneidae</taxon>
        <taxon>Caerostris</taxon>
    </lineage>
</organism>
<evidence type="ECO:0000313" key="9">
    <source>
        <dbReference type="EMBL" id="GIZ02147.1"/>
    </source>
</evidence>
<dbReference type="InterPro" id="IPR051173">
    <property type="entry name" value="Ca_channel_alpha-2/delta"/>
</dbReference>
<evidence type="ECO:0000256" key="1">
    <source>
        <dbReference type="ARBA" id="ARBA00004479"/>
    </source>
</evidence>
<dbReference type="Pfam" id="PF08399">
    <property type="entry name" value="VWA_N"/>
    <property type="match status" value="1"/>
</dbReference>
<dbReference type="GO" id="GO:0005891">
    <property type="term" value="C:voltage-gated calcium channel complex"/>
    <property type="evidence" value="ECO:0007669"/>
    <property type="project" value="TreeGrafter"/>
</dbReference>
<keyword evidence="4" id="KW-0106">Calcium</keyword>
<evidence type="ECO:0000256" key="3">
    <source>
        <dbReference type="ARBA" id="ARBA00022729"/>
    </source>
</evidence>
<evidence type="ECO:0000313" key="10">
    <source>
        <dbReference type="Proteomes" id="UP001054945"/>
    </source>
</evidence>
<proteinExistence type="predicted"/>
<dbReference type="Proteomes" id="UP001054945">
    <property type="component" value="Unassembled WGS sequence"/>
</dbReference>
<evidence type="ECO:0000256" key="5">
    <source>
        <dbReference type="ARBA" id="ARBA00022989"/>
    </source>
</evidence>
<keyword evidence="7" id="KW-0325">Glycoprotein</keyword>
<feature type="domain" description="VWA N-terminal" evidence="8">
    <location>
        <begin position="67"/>
        <end position="187"/>
    </location>
</feature>
<reference evidence="9 10" key="1">
    <citation type="submission" date="2021-06" db="EMBL/GenBank/DDBJ databases">
        <title>Caerostris extrusa draft genome.</title>
        <authorList>
            <person name="Kono N."/>
            <person name="Arakawa K."/>
        </authorList>
    </citation>
    <scope>NUCLEOTIDE SEQUENCE [LARGE SCALE GENOMIC DNA]</scope>
</reference>
<evidence type="ECO:0000256" key="6">
    <source>
        <dbReference type="ARBA" id="ARBA00023136"/>
    </source>
</evidence>
<accession>A0AAV4Y481</accession>
<dbReference type="InterPro" id="IPR013608">
    <property type="entry name" value="VWA_N"/>
</dbReference>
<dbReference type="EMBL" id="BPLR01018761">
    <property type="protein sequence ID" value="GIZ02147.1"/>
    <property type="molecule type" value="Genomic_DNA"/>
</dbReference>
<dbReference type="PANTHER" id="PTHR10166:SF37">
    <property type="entry name" value="STOLID, ISOFORM H"/>
    <property type="match status" value="1"/>
</dbReference>
<keyword evidence="2" id="KW-0812">Transmembrane</keyword>
<dbReference type="AlphaFoldDB" id="A0AAV4Y481"/>
<dbReference type="GO" id="GO:0005245">
    <property type="term" value="F:voltage-gated calcium channel activity"/>
    <property type="evidence" value="ECO:0007669"/>
    <property type="project" value="TreeGrafter"/>
</dbReference>
<gene>
    <name evidence="9" type="primary">CACNA2D3</name>
    <name evidence="9" type="ORF">CEXT_606521</name>
</gene>
<evidence type="ECO:0000256" key="7">
    <source>
        <dbReference type="ARBA" id="ARBA00023180"/>
    </source>
</evidence>
<keyword evidence="3" id="KW-0732">Signal</keyword>
<keyword evidence="5" id="KW-1133">Transmembrane helix</keyword>
<evidence type="ECO:0000256" key="4">
    <source>
        <dbReference type="ARBA" id="ARBA00022837"/>
    </source>
</evidence>
<evidence type="ECO:0000259" key="8">
    <source>
        <dbReference type="Pfam" id="PF08399"/>
    </source>
</evidence>
<keyword evidence="6" id="KW-0472">Membrane</keyword>
<protein>
    <recommendedName>
        <fullName evidence="8">VWA N-terminal domain-containing protein</fullName>
    </recommendedName>
</protein>
<evidence type="ECO:0000256" key="2">
    <source>
        <dbReference type="ARBA" id="ARBA00022692"/>
    </source>
</evidence>